<feature type="signal peptide" evidence="1">
    <location>
        <begin position="1"/>
        <end position="21"/>
    </location>
</feature>
<dbReference type="AlphaFoldDB" id="A0A844AR26"/>
<proteinExistence type="predicted"/>
<name>A0A844AR26_9RHOB</name>
<evidence type="ECO:0000313" key="3">
    <source>
        <dbReference type="Proteomes" id="UP000436694"/>
    </source>
</evidence>
<reference evidence="2 3" key="1">
    <citation type="submission" date="2019-10" db="EMBL/GenBank/DDBJ databases">
        <title>Epibacterium sp. nov., isolated from seawater.</title>
        <authorList>
            <person name="Zhang X."/>
            <person name="Li N."/>
        </authorList>
    </citation>
    <scope>NUCLEOTIDE SEQUENCE [LARGE SCALE GENOMIC DNA]</scope>
    <source>
        <strain evidence="2 3">SM1969</strain>
    </source>
</reference>
<keyword evidence="3" id="KW-1185">Reference proteome</keyword>
<accession>A0A844AR26</accession>
<keyword evidence="1" id="KW-0732">Signal</keyword>
<gene>
    <name evidence="2" type="ORF">GG681_05455</name>
</gene>
<evidence type="ECO:0000313" key="2">
    <source>
        <dbReference type="EMBL" id="MQY42077.1"/>
    </source>
</evidence>
<protein>
    <submittedName>
        <fullName evidence="2">Uncharacterized protein</fullName>
    </submittedName>
</protein>
<organism evidence="2 3">
    <name type="scientific">Tritonibacter aquimaris</name>
    <dbReference type="NCBI Taxonomy" id="2663379"/>
    <lineage>
        <taxon>Bacteria</taxon>
        <taxon>Pseudomonadati</taxon>
        <taxon>Pseudomonadota</taxon>
        <taxon>Alphaproteobacteria</taxon>
        <taxon>Rhodobacterales</taxon>
        <taxon>Paracoccaceae</taxon>
        <taxon>Tritonibacter</taxon>
    </lineage>
</organism>
<feature type="chain" id="PRO_5032340998" evidence="1">
    <location>
        <begin position="22"/>
        <end position="183"/>
    </location>
</feature>
<dbReference type="RefSeq" id="WP_153545885.1">
    <property type="nucleotide sequence ID" value="NZ_WIXK01000002.1"/>
</dbReference>
<dbReference type="EMBL" id="WIXK01000002">
    <property type="protein sequence ID" value="MQY42077.1"/>
    <property type="molecule type" value="Genomic_DNA"/>
</dbReference>
<sequence>MFRFVLLVALCIFTQPAALMAAGGASFRVPQVLEKQEQTENLQALLPPCYNTSEAGQPCVRVLACIGDEGVYFDGQARGEGVGIILGRTNTGLQCSGHWGAHEQLGAGRARLKCGDGSQFHLNFASRDGDTGTTISSGKDSQGRMIRAWSGANVLHFLDQGDNMPNLKCGDLMVPLKATAQAQ</sequence>
<comment type="caution">
    <text evidence="2">The sequence shown here is derived from an EMBL/GenBank/DDBJ whole genome shotgun (WGS) entry which is preliminary data.</text>
</comment>
<dbReference type="Proteomes" id="UP000436694">
    <property type="component" value="Unassembled WGS sequence"/>
</dbReference>
<evidence type="ECO:0000256" key="1">
    <source>
        <dbReference type="SAM" id="SignalP"/>
    </source>
</evidence>